<dbReference type="InterPro" id="IPR036388">
    <property type="entry name" value="WH-like_DNA-bd_sf"/>
</dbReference>
<dbReference type="PANTHER" id="PTHR18964">
    <property type="entry name" value="ROK (REPRESSOR, ORF, KINASE) FAMILY"/>
    <property type="match status" value="1"/>
</dbReference>
<evidence type="ECO:0000259" key="2">
    <source>
        <dbReference type="Pfam" id="PF12802"/>
    </source>
</evidence>
<protein>
    <submittedName>
        <fullName evidence="3">Transcriptional regulator</fullName>
    </submittedName>
</protein>
<dbReference type="Pfam" id="PF12802">
    <property type="entry name" value="MarR_2"/>
    <property type="match status" value="1"/>
</dbReference>
<keyword evidence="4" id="KW-1185">Reference proteome</keyword>
<dbReference type="SUPFAM" id="SSF53067">
    <property type="entry name" value="Actin-like ATPase domain"/>
    <property type="match status" value="1"/>
</dbReference>
<feature type="domain" description="HTH marR-type" evidence="2">
    <location>
        <begin position="16"/>
        <end position="67"/>
    </location>
</feature>
<dbReference type="Proteomes" id="UP000321523">
    <property type="component" value="Unassembled WGS sequence"/>
</dbReference>
<dbReference type="EMBL" id="BJYZ01000020">
    <property type="protein sequence ID" value="GEO40146.1"/>
    <property type="molecule type" value="Genomic_DNA"/>
</dbReference>
<dbReference type="InterPro" id="IPR036390">
    <property type="entry name" value="WH_DNA-bd_sf"/>
</dbReference>
<dbReference type="PANTHER" id="PTHR18964:SF149">
    <property type="entry name" value="BIFUNCTIONAL UDP-N-ACETYLGLUCOSAMINE 2-EPIMERASE_N-ACETYLMANNOSAMINE KINASE"/>
    <property type="match status" value="1"/>
</dbReference>
<comment type="caution">
    <text evidence="3">The sequence shown here is derived from an EMBL/GenBank/DDBJ whole genome shotgun (WGS) entry which is preliminary data.</text>
</comment>
<evidence type="ECO:0000256" key="1">
    <source>
        <dbReference type="ARBA" id="ARBA00006479"/>
    </source>
</evidence>
<accession>A0A512DUL1</accession>
<dbReference type="Pfam" id="PF00480">
    <property type="entry name" value="ROK"/>
    <property type="match status" value="1"/>
</dbReference>
<reference evidence="3 4" key="1">
    <citation type="submission" date="2019-07" db="EMBL/GenBank/DDBJ databases">
        <title>Whole genome shotgun sequence of Skermanella aerolata NBRC 106429.</title>
        <authorList>
            <person name="Hosoyama A."/>
            <person name="Uohara A."/>
            <person name="Ohji S."/>
            <person name="Ichikawa N."/>
        </authorList>
    </citation>
    <scope>NUCLEOTIDE SEQUENCE [LARGE SCALE GENOMIC DNA]</scope>
    <source>
        <strain evidence="3 4">NBRC 106429</strain>
    </source>
</reference>
<dbReference type="InterPro" id="IPR000600">
    <property type="entry name" value="ROK"/>
</dbReference>
<name>A0A512DUL1_9PROT</name>
<comment type="similarity">
    <text evidence="1">Belongs to the ROK (NagC/XylR) family.</text>
</comment>
<dbReference type="RefSeq" id="WP_044429689.1">
    <property type="nucleotide sequence ID" value="NZ_BJYZ01000020.1"/>
</dbReference>
<organism evidence="3 4">
    <name type="scientific">Skermanella aerolata</name>
    <dbReference type="NCBI Taxonomy" id="393310"/>
    <lineage>
        <taxon>Bacteria</taxon>
        <taxon>Pseudomonadati</taxon>
        <taxon>Pseudomonadota</taxon>
        <taxon>Alphaproteobacteria</taxon>
        <taxon>Rhodospirillales</taxon>
        <taxon>Azospirillaceae</taxon>
        <taxon>Skermanella</taxon>
    </lineage>
</organism>
<evidence type="ECO:0000313" key="4">
    <source>
        <dbReference type="Proteomes" id="UP000321523"/>
    </source>
</evidence>
<gene>
    <name evidence="3" type="ORF">SAE02_42940</name>
</gene>
<dbReference type="CDD" id="cd24076">
    <property type="entry name" value="ASKHA_ATPase_ROK_BsXylR-like"/>
    <property type="match status" value="1"/>
</dbReference>
<proteinExistence type="inferred from homology"/>
<evidence type="ECO:0000313" key="3">
    <source>
        <dbReference type="EMBL" id="GEO40146.1"/>
    </source>
</evidence>
<dbReference type="GO" id="GO:0003700">
    <property type="term" value="F:DNA-binding transcription factor activity"/>
    <property type="evidence" value="ECO:0007669"/>
    <property type="project" value="InterPro"/>
</dbReference>
<dbReference type="InterPro" id="IPR000835">
    <property type="entry name" value="HTH_MarR-typ"/>
</dbReference>
<dbReference type="InterPro" id="IPR043129">
    <property type="entry name" value="ATPase_NBD"/>
</dbReference>
<dbReference type="Gene3D" id="3.30.420.40">
    <property type="match status" value="2"/>
</dbReference>
<dbReference type="Gene3D" id="1.10.10.10">
    <property type="entry name" value="Winged helix-like DNA-binding domain superfamily/Winged helix DNA-binding domain"/>
    <property type="match status" value="1"/>
</dbReference>
<dbReference type="AlphaFoldDB" id="A0A512DUL1"/>
<dbReference type="OrthoDB" id="49685at2"/>
<dbReference type="SUPFAM" id="SSF46785">
    <property type="entry name" value="Winged helix' DNA-binding domain"/>
    <property type="match status" value="1"/>
</dbReference>
<sequence>MSARVNSALIRQINLARVFHALREHPESSQRDLGRLTGLDKATISTVVAQLQDLKLVERSEQSKARRVGRPETALSIPRSAGILVGVRLEPSAIRVVTTTLAGAVLGHCQLAGSLDIDTALKALRATVDRELAEIGEDWSAVRAIGVGIPGLMDRSGRLVLAPNLGWRDVPIRAMLEELFGCPVEVDNDTKAAAIAERLFGMCRRTDDFIYVTGDSGVGGALFLGGRLYRGAGGFAGEIGHTKVVPGGNLCGCGRRGCLETYVSEAAILRRLAGLGIEAADIGAVAALAEQGHGQVRDLLDEAGRHLGFALSNLVNILNPQLIVLGGNLAVVGAWLMPGLERALMEQALVPLAAEVSVRVSPLGEDAVPMGGIALALDGFLAPPRLTVPRG</sequence>